<name>A0A8J5FTP1_ZINOF</name>
<evidence type="ECO:0000256" key="1">
    <source>
        <dbReference type="SAM" id="Phobius"/>
    </source>
</evidence>
<dbReference type="PANTHER" id="PTHR34537:SF2">
    <property type="entry name" value="FERREDOXIN-LIKE PROTEIN"/>
    <property type="match status" value="1"/>
</dbReference>
<organism evidence="2 3">
    <name type="scientific">Zingiber officinale</name>
    <name type="common">Ginger</name>
    <name type="synonym">Amomum zingiber</name>
    <dbReference type="NCBI Taxonomy" id="94328"/>
    <lineage>
        <taxon>Eukaryota</taxon>
        <taxon>Viridiplantae</taxon>
        <taxon>Streptophyta</taxon>
        <taxon>Embryophyta</taxon>
        <taxon>Tracheophyta</taxon>
        <taxon>Spermatophyta</taxon>
        <taxon>Magnoliopsida</taxon>
        <taxon>Liliopsida</taxon>
        <taxon>Zingiberales</taxon>
        <taxon>Zingiberaceae</taxon>
        <taxon>Zingiber</taxon>
    </lineage>
</organism>
<accession>A0A8J5FTP1</accession>
<dbReference type="Proteomes" id="UP000734854">
    <property type="component" value="Unassembled WGS sequence"/>
</dbReference>
<gene>
    <name evidence="2" type="ORF">ZIOFF_053964</name>
</gene>
<keyword evidence="1" id="KW-1133">Transmembrane helix</keyword>
<keyword evidence="1" id="KW-0812">Transmembrane</keyword>
<keyword evidence="3" id="KW-1185">Reference proteome</keyword>
<reference evidence="2 3" key="1">
    <citation type="submission" date="2020-08" db="EMBL/GenBank/DDBJ databases">
        <title>Plant Genome Project.</title>
        <authorList>
            <person name="Zhang R.-G."/>
        </authorList>
    </citation>
    <scope>NUCLEOTIDE SEQUENCE [LARGE SCALE GENOMIC DNA]</scope>
    <source>
        <tissue evidence="2">Rhizome</tissue>
    </source>
</reference>
<sequence>MGGGGVVSWLASAATTVMGCPLLFLMGACQWRSASSRLSSTTVRSPDKVLVKPPDQFLVRSPDKVLVIPPDQLLINPWSDLQIKSWSGLQIITPDQASRLLPGQISRSNPGLQINPWSGLQIITPGQTSRLLPGQISRLNPNQVSRLTPGQVSRLNPGQIFRSTLVQASISNPWSTTQLPFRSFLWGVSISPTLILSSTYATTLISRVKAASNSSCTHCASSNSATTAKKLLHLECALLLRLIECEVCHCFSMWNWKIYISFLIVLLPVVSAQIDNGNPANQIVNLINKNRTATKLPELSNSAGLGCMALQLLLKCTKNCTGNNTLDCRPPEVDITEVYAPNCGVELPTVESISGHIFGCYWDRQVDPEQAFTGVLVPNNRSLSLLQSKEHNEIGVGYVGEDRQGPFLWCILFSNGSYSSSFVLEGGKGIEQRTGCFSGANVTCSAGEVLMVQSNILVVVVLISCLVLQLVVVV</sequence>
<evidence type="ECO:0000313" key="2">
    <source>
        <dbReference type="EMBL" id="KAG6485426.1"/>
    </source>
</evidence>
<dbReference type="EMBL" id="JACMSC010000015">
    <property type="protein sequence ID" value="KAG6485426.1"/>
    <property type="molecule type" value="Genomic_DNA"/>
</dbReference>
<feature type="transmembrane region" description="Helical" evidence="1">
    <location>
        <begin position="6"/>
        <end position="29"/>
    </location>
</feature>
<proteinExistence type="predicted"/>
<keyword evidence="1" id="KW-0472">Membrane</keyword>
<dbReference type="PANTHER" id="PTHR34537">
    <property type="entry name" value="OS08G0459300 PROTEIN"/>
    <property type="match status" value="1"/>
</dbReference>
<evidence type="ECO:0000313" key="3">
    <source>
        <dbReference type="Proteomes" id="UP000734854"/>
    </source>
</evidence>
<dbReference type="AlphaFoldDB" id="A0A8J5FTP1"/>
<protein>
    <submittedName>
        <fullName evidence="2">Uncharacterized protein</fullName>
    </submittedName>
</protein>
<comment type="caution">
    <text evidence="2">The sequence shown here is derived from an EMBL/GenBank/DDBJ whole genome shotgun (WGS) entry which is preliminary data.</text>
</comment>
<feature type="transmembrane region" description="Helical" evidence="1">
    <location>
        <begin position="456"/>
        <end position="473"/>
    </location>
</feature>